<dbReference type="RefSeq" id="WP_123287708.1">
    <property type="nucleotide sequence ID" value="NZ_JACIJB010000002.1"/>
</dbReference>
<dbReference type="EMBL" id="JACIJB010000002">
    <property type="protein sequence ID" value="MBB5660260.1"/>
    <property type="molecule type" value="Genomic_DNA"/>
</dbReference>
<accession>A0A7W9A364</accession>
<evidence type="ECO:0000313" key="3">
    <source>
        <dbReference type="Proteomes" id="UP000548978"/>
    </source>
</evidence>
<keyword evidence="1" id="KW-1133">Transmembrane helix</keyword>
<keyword evidence="3" id="KW-1185">Reference proteome</keyword>
<dbReference type="AlphaFoldDB" id="A0A7W9A364"/>
<comment type="caution">
    <text evidence="2">The sequence shown here is derived from an EMBL/GenBank/DDBJ whole genome shotgun (WGS) entry which is preliminary data.</text>
</comment>
<protein>
    <submittedName>
        <fullName evidence="2">Uncharacterized protein</fullName>
    </submittedName>
</protein>
<keyword evidence="1" id="KW-0812">Transmembrane</keyword>
<organism evidence="2 3">
    <name type="scientific">Brevundimonas halotolerans</name>
    <dbReference type="NCBI Taxonomy" id="69670"/>
    <lineage>
        <taxon>Bacteria</taxon>
        <taxon>Pseudomonadati</taxon>
        <taxon>Pseudomonadota</taxon>
        <taxon>Alphaproteobacteria</taxon>
        <taxon>Caulobacterales</taxon>
        <taxon>Caulobacteraceae</taxon>
        <taxon>Brevundimonas</taxon>
    </lineage>
</organism>
<feature type="transmembrane region" description="Helical" evidence="1">
    <location>
        <begin position="93"/>
        <end position="114"/>
    </location>
</feature>
<feature type="transmembrane region" description="Helical" evidence="1">
    <location>
        <begin position="66"/>
        <end position="86"/>
    </location>
</feature>
<feature type="transmembrane region" description="Helical" evidence="1">
    <location>
        <begin position="21"/>
        <end position="39"/>
    </location>
</feature>
<proteinExistence type="predicted"/>
<dbReference type="Proteomes" id="UP000548978">
    <property type="component" value="Unassembled WGS sequence"/>
</dbReference>
<evidence type="ECO:0000313" key="2">
    <source>
        <dbReference type="EMBL" id="MBB5660260.1"/>
    </source>
</evidence>
<evidence type="ECO:0000256" key="1">
    <source>
        <dbReference type="SAM" id="Phobius"/>
    </source>
</evidence>
<name>A0A7W9A364_9CAUL</name>
<keyword evidence="1" id="KW-0472">Membrane</keyword>
<reference evidence="2 3" key="1">
    <citation type="submission" date="2020-08" db="EMBL/GenBank/DDBJ databases">
        <title>Genomic Encyclopedia of Type Strains, Phase IV (KMG-IV): sequencing the most valuable type-strain genomes for metagenomic binning, comparative biology and taxonomic classification.</title>
        <authorList>
            <person name="Goeker M."/>
        </authorList>
    </citation>
    <scope>NUCLEOTIDE SEQUENCE [LARGE SCALE GENOMIC DNA]</scope>
    <source>
        <strain evidence="2 3">DSM 24448</strain>
    </source>
</reference>
<sequence length="263" mass="29348">MSELTTKRADPANRSVWRGRGWGAAVVVVAFLGMVQGTAQNWGPWSRFQSELVGAPIIGWQHSSQWVEVVGFVLIGWSVVVAVLAAEGRRPRWVWSWGGLAIVALISLSTSLAASRNGVALYADRLVWRQGIFSELRTTSLSEITSLNISCEMVRPYRSFDPNKLVDHSVVSIRLNDGSLVVLEDGMTGYRHSALSRHRLPVLIRQLGHLPRQVDSADPRCVDLIVLRFEPQDQPYVRSLFSGDAVRASLSRIPERETIHWGR</sequence>
<gene>
    <name evidence="2" type="ORF">FHS65_001000</name>
</gene>